<evidence type="ECO:0000256" key="2">
    <source>
        <dbReference type="ARBA" id="ARBA00022801"/>
    </source>
</evidence>
<protein>
    <submittedName>
        <fullName evidence="4">Putative serine hydrolase</fullName>
    </submittedName>
</protein>
<dbReference type="InterPro" id="IPR000073">
    <property type="entry name" value="AB_hydrolase_1"/>
</dbReference>
<dbReference type="OrthoDB" id="190201at2759"/>
<dbReference type="InterPro" id="IPR050266">
    <property type="entry name" value="AB_hydrolase_sf"/>
</dbReference>
<dbReference type="GO" id="GO:0016787">
    <property type="term" value="F:hydrolase activity"/>
    <property type="evidence" value="ECO:0007669"/>
    <property type="project" value="UniProtKB-KW"/>
</dbReference>
<feature type="domain" description="AB hydrolase-1" evidence="3">
    <location>
        <begin position="37"/>
        <end position="294"/>
    </location>
</feature>
<evidence type="ECO:0000256" key="1">
    <source>
        <dbReference type="ARBA" id="ARBA00008645"/>
    </source>
</evidence>
<evidence type="ECO:0000313" key="4">
    <source>
        <dbReference type="EMBL" id="KNC34309.1"/>
    </source>
</evidence>
<dbReference type="AlphaFoldDB" id="A0A0L0CSC0"/>
<evidence type="ECO:0000313" key="5">
    <source>
        <dbReference type="Proteomes" id="UP000037069"/>
    </source>
</evidence>
<dbReference type="Gene3D" id="3.40.50.1820">
    <property type="entry name" value="alpha/beta hydrolase"/>
    <property type="match status" value="3"/>
</dbReference>
<sequence>MAANPIKEIKREFIDLTIPMPWGHVAGRWYGNRKVRPILALHGWLDNMGTWNTLIPLLPEHLGILCIDLPGHGLSPKLPRGIVYHAVDYVCVILRIMEVYEWQKVSILAHSMSSMLSFIFASLYPDRLDMLISIDVVRTRYRDPATQIEFIRNNIEKYLVEDDRLQLAGQIEPPAYTQEQLLQVMFEGSGRSVALENCQHILERNITKSVKYPDKYYFSRDGRVKFYFEFTTSPPFAAELARRIHDVPYCVIKGSQSNYIDEQSTEVIEILKSKNPHFELHEVEGTHHVHLNNPQGVAAVINPFINRHRPPLIESWSLNDVVMSETMERWSIKTKKRKNILISVPWGHIAGRWYGNRNVRPILALHGWQDNLGTWDRLIPLLPQHIGILCVDFPGHGRSSKYPNGITYHMIDYVDTILLIMKEYNWKKVSILGHSLGGIIGFIYTSLYPQTVDMLIQLDIIMTPIRSPDYRIRKLIMGTEKLLIENERLERVNFEEPPSYSYEELKEKLYLGSNKSIEKENCKYLLNRSINASLMNPGKYYFSRDGRIKYYHEFNPTLELIQVMTKRLKNVNHLVIKFNKSDYIENFMLDLVRRNHLNMEFNEAEGTHHAHLNNPSEVAAKIVPFILRFMPETGTTTRMQNISIDVPWGHIVGRWYGNRKVRPILAIHGWQDNLGTWDRLIPLLPRHIGILCIDLPGHGRSSKYPVGMTYHVLDYVQIIVRIVKEYKWRKVSLMGHSMGAIVSFFYAALYPHMMDMLIQIDIIKSKYFKVNRQIEKFKILTERSLIENERMEEMSLKEPPSYSYQQLEDLLHKGSMQSVEKDNCKYLLNRSIEKSQLYPAKYYFSRDGRVKQCVELPGDHGLAIEMAKRIKNIAYMIVRSDKLSLMSAIDEEIVDILRANNSHFEYHRYDGTHHLHLNDAEAVAALINPFILRYRPLILDTWTVDDNVKGVNQPEKKSKL</sequence>
<comment type="similarity">
    <text evidence="1">Belongs to the AB hydrolase superfamily.</text>
</comment>
<dbReference type="EMBL" id="JRES01000080">
    <property type="protein sequence ID" value="KNC34309.1"/>
    <property type="molecule type" value="Genomic_DNA"/>
</dbReference>
<keyword evidence="5" id="KW-1185">Reference proteome</keyword>
<feature type="domain" description="AB hydrolase-1" evidence="3">
    <location>
        <begin position="361"/>
        <end position="464"/>
    </location>
</feature>
<dbReference type="GO" id="GO:0016020">
    <property type="term" value="C:membrane"/>
    <property type="evidence" value="ECO:0007669"/>
    <property type="project" value="TreeGrafter"/>
</dbReference>
<dbReference type="PANTHER" id="PTHR43798:SF14">
    <property type="entry name" value="SERINE HYDROLASE-LIKE PROTEIN DDB_G0286239"/>
    <property type="match status" value="1"/>
</dbReference>
<dbReference type="InterPro" id="IPR029058">
    <property type="entry name" value="AB_hydrolase_fold"/>
</dbReference>
<comment type="caution">
    <text evidence="4">The sequence shown here is derived from an EMBL/GenBank/DDBJ whole genome shotgun (WGS) entry which is preliminary data.</text>
</comment>
<dbReference type="STRING" id="7375.A0A0L0CSC0"/>
<name>A0A0L0CSC0_LUCCU</name>
<accession>A0A0L0CSC0</accession>
<dbReference type="Pfam" id="PF00561">
    <property type="entry name" value="Abhydrolase_1"/>
    <property type="match status" value="3"/>
</dbReference>
<organism evidence="4 5">
    <name type="scientific">Lucilia cuprina</name>
    <name type="common">Green bottle fly</name>
    <name type="synonym">Australian sheep blowfly</name>
    <dbReference type="NCBI Taxonomy" id="7375"/>
    <lineage>
        <taxon>Eukaryota</taxon>
        <taxon>Metazoa</taxon>
        <taxon>Ecdysozoa</taxon>
        <taxon>Arthropoda</taxon>
        <taxon>Hexapoda</taxon>
        <taxon>Insecta</taxon>
        <taxon>Pterygota</taxon>
        <taxon>Neoptera</taxon>
        <taxon>Endopterygota</taxon>
        <taxon>Diptera</taxon>
        <taxon>Brachycera</taxon>
        <taxon>Muscomorpha</taxon>
        <taxon>Oestroidea</taxon>
        <taxon>Calliphoridae</taxon>
        <taxon>Luciliinae</taxon>
        <taxon>Lucilia</taxon>
    </lineage>
</organism>
<keyword evidence="2 4" id="KW-0378">Hydrolase</keyword>
<dbReference type="PANTHER" id="PTHR43798">
    <property type="entry name" value="MONOACYLGLYCEROL LIPASE"/>
    <property type="match status" value="1"/>
</dbReference>
<feature type="domain" description="AB hydrolase-1" evidence="3">
    <location>
        <begin position="663"/>
        <end position="762"/>
    </location>
</feature>
<evidence type="ECO:0000259" key="3">
    <source>
        <dbReference type="Pfam" id="PF00561"/>
    </source>
</evidence>
<dbReference type="Proteomes" id="UP000037069">
    <property type="component" value="Unassembled WGS sequence"/>
</dbReference>
<dbReference type="OMA" id="HGRSSKY"/>
<dbReference type="SUPFAM" id="SSF53474">
    <property type="entry name" value="alpha/beta-Hydrolases"/>
    <property type="match status" value="3"/>
</dbReference>
<proteinExistence type="inferred from homology"/>
<gene>
    <name evidence="4" type="ORF">FF38_05908</name>
</gene>
<reference evidence="4 5" key="1">
    <citation type="journal article" date="2015" name="Nat. Commun.">
        <title>Lucilia cuprina genome unlocks parasitic fly biology to underpin future interventions.</title>
        <authorList>
            <person name="Anstead C.A."/>
            <person name="Korhonen P.K."/>
            <person name="Young N.D."/>
            <person name="Hall R.S."/>
            <person name="Jex A.R."/>
            <person name="Murali S.C."/>
            <person name="Hughes D.S."/>
            <person name="Lee S.F."/>
            <person name="Perry T."/>
            <person name="Stroehlein A.J."/>
            <person name="Ansell B.R."/>
            <person name="Breugelmans B."/>
            <person name="Hofmann A."/>
            <person name="Qu J."/>
            <person name="Dugan S."/>
            <person name="Lee S.L."/>
            <person name="Chao H."/>
            <person name="Dinh H."/>
            <person name="Han Y."/>
            <person name="Doddapaneni H.V."/>
            <person name="Worley K.C."/>
            <person name="Muzny D.M."/>
            <person name="Ioannidis P."/>
            <person name="Waterhouse R.M."/>
            <person name="Zdobnov E.M."/>
            <person name="James P.J."/>
            <person name="Bagnall N.H."/>
            <person name="Kotze A.C."/>
            <person name="Gibbs R.A."/>
            <person name="Richards S."/>
            <person name="Batterham P."/>
            <person name="Gasser R.B."/>
        </authorList>
    </citation>
    <scope>NUCLEOTIDE SEQUENCE [LARGE SCALE GENOMIC DNA]</scope>
    <source>
        <strain evidence="4 5">LS</strain>
        <tissue evidence="4">Full body</tissue>
    </source>
</reference>